<dbReference type="InterPro" id="IPR036962">
    <property type="entry name" value="Glyco_hydro_3_N_sf"/>
</dbReference>
<feature type="domain" description="Fibronectin type III-like" evidence="5">
    <location>
        <begin position="724"/>
        <end position="793"/>
    </location>
</feature>
<dbReference type="PANTHER" id="PTHR42721:SF3">
    <property type="entry name" value="BETA-D-XYLOSIDASE 5-RELATED"/>
    <property type="match status" value="1"/>
</dbReference>
<dbReference type="InterPro" id="IPR036881">
    <property type="entry name" value="Glyco_hydro_3_C_sf"/>
</dbReference>
<dbReference type="GO" id="GO:0016787">
    <property type="term" value="F:hydrolase activity"/>
    <property type="evidence" value="ECO:0007669"/>
    <property type="project" value="UniProtKB-KW"/>
</dbReference>
<evidence type="ECO:0000256" key="1">
    <source>
        <dbReference type="ARBA" id="ARBA00005336"/>
    </source>
</evidence>
<evidence type="ECO:0000259" key="5">
    <source>
        <dbReference type="SMART" id="SM01217"/>
    </source>
</evidence>
<keyword evidence="7" id="KW-1185">Reference proteome</keyword>
<dbReference type="SUPFAM" id="SSF51445">
    <property type="entry name" value="(Trans)glycosidases"/>
    <property type="match status" value="1"/>
</dbReference>
<dbReference type="Pfam" id="PF14310">
    <property type="entry name" value="Fn3-like"/>
    <property type="match status" value="1"/>
</dbReference>
<dbReference type="InterPro" id="IPR044993">
    <property type="entry name" value="BXL"/>
</dbReference>
<dbReference type="SUPFAM" id="SSF52279">
    <property type="entry name" value="Beta-D-glucan exohydrolase, C-terminal domain"/>
    <property type="match status" value="1"/>
</dbReference>
<name>A0ABW7AF43_9ACTN</name>
<dbReference type="SMART" id="SM01217">
    <property type="entry name" value="Fn3_like"/>
    <property type="match status" value="1"/>
</dbReference>
<protein>
    <submittedName>
        <fullName evidence="6">Glycoside hydrolase family 3 N-terminal domain-containing protein</fullName>
    </submittedName>
</protein>
<accession>A0ABW7AF43</accession>
<dbReference type="InterPro" id="IPR017853">
    <property type="entry name" value="GH"/>
</dbReference>
<gene>
    <name evidence="6" type="ORF">ACFLIM_21230</name>
</gene>
<comment type="similarity">
    <text evidence="1 4">Belongs to the glycosyl hydrolase 3 family.</text>
</comment>
<dbReference type="Gene3D" id="2.60.40.10">
    <property type="entry name" value="Immunoglobulins"/>
    <property type="match status" value="1"/>
</dbReference>
<dbReference type="InterPro" id="IPR001764">
    <property type="entry name" value="Glyco_hydro_3_N"/>
</dbReference>
<evidence type="ECO:0000313" key="6">
    <source>
        <dbReference type="EMBL" id="MFG1705719.1"/>
    </source>
</evidence>
<reference evidence="6 7" key="1">
    <citation type="submission" date="2024-10" db="EMBL/GenBank/DDBJ databases">
        <authorList>
            <person name="Topkara A.R."/>
            <person name="Saygin H."/>
        </authorList>
    </citation>
    <scope>NUCLEOTIDE SEQUENCE [LARGE SCALE GENOMIC DNA]</scope>
    <source>
        <strain evidence="6 7">M3C6</strain>
    </source>
</reference>
<dbReference type="InterPro" id="IPR026891">
    <property type="entry name" value="Fn3-like"/>
</dbReference>
<keyword evidence="3 4" id="KW-0378">Hydrolase</keyword>
<organism evidence="6 7">
    <name type="scientific">Nonomuraea marmarensis</name>
    <dbReference type="NCBI Taxonomy" id="3351344"/>
    <lineage>
        <taxon>Bacteria</taxon>
        <taxon>Bacillati</taxon>
        <taxon>Actinomycetota</taxon>
        <taxon>Actinomycetes</taxon>
        <taxon>Streptosporangiales</taxon>
        <taxon>Streptosporangiaceae</taxon>
        <taxon>Nonomuraea</taxon>
    </lineage>
</organism>
<evidence type="ECO:0000256" key="4">
    <source>
        <dbReference type="RuleBase" id="RU361161"/>
    </source>
</evidence>
<dbReference type="Gene3D" id="3.40.50.1700">
    <property type="entry name" value="Glycoside hydrolase family 3 C-terminal domain"/>
    <property type="match status" value="1"/>
</dbReference>
<dbReference type="PANTHER" id="PTHR42721">
    <property type="entry name" value="SUGAR HYDROLASE-RELATED"/>
    <property type="match status" value="1"/>
</dbReference>
<evidence type="ECO:0000313" key="7">
    <source>
        <dbReference type="Proteomes" id="UP001603978"/>
    </source>
</evidence>
<proteinExistence type="inferred from homology"/>
<dbReference type="PRINTS" id="PR00133">
    <property type="entry name" value="GLHYDRLASE3"/>
</dbReference>
<sequence>MTALDRTPAADQVLRPWQDPALPVAERVDALLAELTLEEKVGQLGSRWIGNDMQDEEPEQDADPLNVAPLQDVFAASGTVPLEEAVRHGLGHLTRVFGSVPVTAAEGAAEVVRLQRAVVGSSRLGIPALVHEECLTGFTTYGATVYPAAIAWAATFDPGLVERMASAIGRDMAAVGVHQGLSPVLDVVRDYRWGRVEETMGEDPYLVSMLGAAYVRGLESAGIIATLKHFAGYSASRAARNHGPVPMGRRELMDMILPPFETAVTLGGARSVMNSYADVDGVPAVADSWLLTEVLREEWGFTGTVVSDYWAVPFLATMHEVAADTDEAGALALAAGVDVELPDTLGFGQHLVERVRRGELPESLIDRAARRLLTQKVQLGLLDPDWTPERSVAAADPEVSPGAVASPVDLDSPSNRALAREMAERSVILLDAGTALPLLGEGRPGPGRVAVVGPGADDPRTFMGCYAFPNHVLPRHPRLGLGVEAPSVLDALRAELPDAAISAERGCDVRGSDRSGFPAAVAAARSADLCVAVVGDLAGLFGQGTSGEGCDAEDLRLPGVQAELLAELFATGTPVVVVVVAGRPYALGDVHAGAAALVQAFMPGEEGGAAIAGVLSGRVQPGGRLPVQIPGSPGGQPGTYLQPPLGANSHGISNLDPTPLFPFGYGASYTTFEVDDLRISAAEPDVAGSATEPDVAGSATEVPTDGEFTVSVRVRNTGGRAGDEVVQLYLHDVLAQVTRPVRQLAGFARIRLDAGEATDVRFHVHADRTAFTGRDLRRIVEPGDVEVLVGTSAADLPCRGRVRLTGPLRHAGRGRRLVTPVDVGSAVRQGGGDAGQS</sequence>
<dbReference type="InterPro" id="IPR002772">
    <property type="entry name" value="Glyco_hydro_3_C"/>
</dbReference>
<dbReference type="InterPro" id="IPR019800">
    <property type="entry name" value="Glyco_hydro_3_AS"/>
</dbReference>
<dbReference type="Gene3D" id="3.20.20.300">
    <property type="entry name" value="Glycoside hydrolase, family 3, N-terminal domain"/>
    <property type="match status" value="1"/>
</dbReference>
<dbReference type="Proteomes" id="UP001603978">
    <property type="component" value="Unassembled WGS sequence"/>
</dbReference>
<keyword evidence="4" id="KW-0326">Glycosidase</keyword>
<dbReference type="EMBL" id="JBICRM010000012">
    <property type="protein sequence ID" value="MFG1705719.1"/>
    <property type="molecule type" value="Genomic_DNA"/>
</dbReference>
<dbReference type="Pfam" id="PF00933">
    <property type="entry name" value="Glyco_hydro_3"/>
    <property type="match status" value="1"/>
</dbReference>
<evidence type="ECO:0000256" key="2">
    <source>
        <dbReference type="ARBA" id="ARBA00022729"/>
    </source>
</evidence>
<dbReference type="RefSeq" id="WP_393167946.1">
    <property type="nucleotide sequence ID" value="NZ_JBICRM010000012.1"/>
</dbReference>
<dbReference type="InterPro" id="IPR013783">
    <property type="entry name" value="Ig-like_fold"/>
</dbReference>
<evidence type="ECO:0000256" key="3">
    <source>
        <dbReference type="ARBA" id="ARBA00022801"/>
    </source>
</evidence>
<dbReference type="Pfam" id="PF01915">
    <property type="entry name" value="Glyco_hydro_3_C"/>
    <property type="match status" value="1"/>
</dbReference>
<keyword evidence="2" id="KW-0732">Signal</keyword>
<dbReference type="PROSITE" id="PS00775">
    <property type="entry name" value="GLYCOSYL_HYDROL_F3"/>
    <property type="match status" value="1"/>
</dbReference>
<comment type="caution">
    <text evidence="6">The sequence shown here is derived from an EMBL/GenBank/DDBJ whole genome shotgun (WGS) entry which is preliminary data.</text>
</comment>